<name>A0A8H7RSM8_9FUNG</name>
<dbReference type="Proteomes" id="UP000646827">
    <property type="component" value="Unassembled WGS sequence"/>
</dbReference>
<reference evidence="1 2" key="1">
    <citation type="submission" date="2020-12" db="EMBL/GenBank/DDBJ databases">
        <title>Metabolic potential, ecology and presence of endohyphal bacteria is reflected in genomic diversity of Mucoromycotina.</title>
        <authorList>
            <person name="Muszewska A."/>
            <person name="Okrasinska A."/>
            <person name="Steczkiewicz K."/>
            <person name="Drgas O."/>
            <person name="Orlowska M."/>
            <person name="Perlinska-Lenart U."/>
            <person name="Aleksandrzak-Piekarczyk T."/>
            <person name="Szatraj K."/>
            <person name="Zielenkiewicz U."/>
            <person name="Pilsyk S."/>
            <person name="Malc E."/>
            <person name="Mieczkowski P."/>
            <person name="Kruszewska J.S."/>
            <person name="Biernat P."/>
            <person name="Pawlowska J."/>
        </authorList>
    </citation>
    <scope>NUCLEOTIDE SEQUENCE [LARGE SCALE GENOMIC DNA]</scope>
    <source>
        <strain evidence="1 2">CBS 142.35</strain>
    </source>
</reference>
<dbReference type="EMBL" id="JAEPRB010000475">
    <property type="protein sequence ID" value="KAG2215940.1"/>
    <property type="molecule type" value="Genomic_DNA"/>
</dbReference>
<dbReference type="AlphaFoldDB" id="A0A8H7RSM8"/>
<comment type="caution">
    <text evidence="1">The sequence shown here is derived from an EMBL/GenBank/DDBJ whole genome shotgun (WGS) entry which is preliminary data.</text>
</comment>
<accession>A0A8H7RSM8</accession>
<evidence type="ECO:0000313" key="2">
    <source>
        <dbReference type="Proteomes" id="UP000646827"/>
    </source>
</evidence>
<evidence type="ECO:0000313" key="1">
    <source>
        <dbReference type="EMBL" id="KAG2215940.1"/>
    </source>
</evidence>
<gene>
    <name evidence="1" type="ORF">INT45_001782</name>
</gene>
<organism evidence="1 2">
    <name type="scientific">Circinella minor</name>
    <dbReference type="NCBI Taxonomy" id="1195481"/>
    <lineage>
        <taxon>Eukaryota</taxon>
        <taxon>Fungi</taxon>
        <taxon>Fungi incertae sedis</taxon>
        <taxon>Mucoromycota</taxon>
        <taxon>Mucoromycotina</taxon>
        <taxon>Mucoromycetes</taxon>
        <taxon>Mucorales</taxon>
        <taxon>Lichtheimiaceae</taxon>
        <taxon>Circinella</taxon>
    </lineage>
</organism>
<proteinExistence type="predicted"/>
<keyword evidence="2" id="KW-1185">Reference proteome</keyword>
<sequence>MSSSTTQKQPAAIIIEEGSLSLGKRKRQTTSKDDKEILRDLVKEVLQQKLSNIISDKIKKYNEEEMVVFLETKKTCPQGSLEMVSNLAKTNHNIYRTAKQISKALASLGGTKQLWEQVKKDHSKRLYKEHKDKDRLRMISFVAIVSVLRDDIPNDLVYNSLKQAAIDATTAVSNVSALVRMTLLSLAHHNISIIERDDVQLKKEKSDFDITKILPKSFAIRDREPLNNINKIMVAHPNLFSKGPA</sequence>
<protein>
    <submittedName>
        <fullName evidence="1">Uncharacterized protein</fullName>
    </submittedName>
</protein>
<dbReference type="OrthoDB" id="2296464at2759"/>